<sequence>MGFGEDEEHVQHPLRDGGRWAGGRHTANNANTALYTTFAIFDVLGGGIYNILGPLLHPLRRLLNLRKAGSYHDVIPSAGEEGFTHIGVLEHLQYGGRHRWAHLLHSELQSERCCACERRYLHWVHVLHVLRHRPYVGDPAPQLRGLGRRQPLYQHQVLRCVDGGRRDSEAIPKLEDAANGPDGMGRHPTPPAPPQKHIWYGDGIPLTRLASGMGRG</sequence>
<organism evidence="3 4">
    <name type="scientific">Vitis vinifera</name>
    <name type="common">Grape</name>
    <dbReference type="NCBI Taxonomy" id="29760"/>
    <lineage>
        <taxon>Eukaryota</taxon>
        <taxon>Viridiplantae</taxon>
        <taxon>Streptophyta</taxon>
        <taxon>Embryophyta</taxon>
        <taxon>Tracheophyta</taxon>
        <taxon>Spermatophyta</taxon>
        <taxon>Magnoliopsida</taxon>
        <taxon>eudicotyledons</taxon>
        <taxon>Gunneridae</taxon>
        <taxon>Pentapetalae</taxon>
        <taxon>rosids</taxon>
        <taxon>Vitales</taxon>
        <taxon>Vitaceae</taxon>
        <taxon>Viteae</taxon>
        <taxon>Vitis</taxon>
    </lineage>
</organism>
<feature type="region of interest" description="Disordered" evidence="1">
    <location>
        <begin position="169"/>
        <end position="197"/>
    </location>
</feature>
<dbReference type="EMBL" id="QGNW01000843">
    <property type="protein sequence ID" value="RVW61083.1"/>
    <property type="molecule type" value="Genomic_DNA"/>
</dbReference>
<feature type="transmembrane region" description="Helical" evidence="2">
    <location>
        <begin position="33"/>
        <end position="52"/>
    </location>
</feature>
<reference evidence="3 4" key="1">
    <citation type="journal article" date="2018" name="PLoS Genet.">
        <title>Population sequencing reveals clonal diversity and ancestral inbreeding in the grapevine cultivar Chardonnay.</title>
        <authorList>
            <person name="Roach M.J."/>
            <person name="Johnson D.L."/>
            <person name="Bohlmann J."/>
            <person name="van Vuuren H.J."/>
            <person name="Jones S.J."/>
            <person name="Pretorius I.S."/>
            <person name="Schmidt S.A."/>
            <person name="Borneman A.R."/>
        </authorList>
    </citation>
    <scope>NUCLEOTIDE SEQUENCE [LARGE SCALE GENOMIC DNA]</scope>
    <source>
        <strain evidence="4">cv. Chardonnay</strain>
        <tissue evidence="3">Leaf</tissue>
    </source>
</reference>
<accession>A0A438FM77</accession>
<comment type="caution">
    <text evidence="3">The sequence shown here is derived from an EMBL/GenBank/DDBJ whole genome shotgun (WGS) entry which is preliminary data.</text>
</comment>
<feature type="compositionally biased region" description="Basic and acidic residues" evidence="1">
    <location>
        <begin position="9"/>
        <end position="18"/>
    </location>
</feature>
<protein>
    <submittedName>
        <fullName evidence="3">Uncharacterized protein</fullName>
    </submittedName>
</protein>
<keyword evidence="2" id="KW-0812">Transmembrane</keyword>
<dbReference type="Proteomes" id="UP000288805">
    <property type="component" value="Unassembled WGS sequence"/>
</dbReference>
<keyword evidence="2" id="KW-0472">Membrane</keyword>
<evidence type="ECO:0000256" key="1">
    <source>
        <dbReference type="SAM" id="MobiDB-lite"/>
    </source>
</evidence>
<dbReference type="AlphaFoldDB" id="A0A438FM77"/>
<name>A0A438FM77_VITVI</name>
<evidence type="ECO:0000256" key="2">
    <source>
        <dbReference type="SAM" id="Phobius"/>
    </source>
</evidence>
<gene>
    <name evidence="3" type="ORF">CK203_045806</name>
</gene>
<feature type="region of interest" description="Disordered" evidence="1">
    <location>
        <begin position="1"/>
        <end position="22"/>
    </location>
</feature>
<keyword evidence="2" id="KW-1133">Transmembrane helix</keyword>
<proteinExistence type="predicted"/>
<evidence type="ECO:0000313" key="3">
    <source>
        <dbReference type="EMBL" id="RVW61083.1"/>
    </source>
</evidence>
<evidence type="ECO:0000313" key="4">
    <source>
        <dbReference type="Proteomes" id="UP000288805"/>
    </source>
</evidence>